<dbReference type="PROSITE" id="PS50885">
    <property type="entry name" value="HAMP"/>
    <property type="match status" value="1"/>
</dbReference>
<evidence type="ECO:0000256" key="12">
    <source>
        <dbReference type="SAM" id="Phobius"/>
    </source>
</evidence>
<keyword evidence="9 11" id="KW-0807">Transducer</keyword>
<evidence type="ECO:0000256" key="11">
    <source>
        <dbReference type="PROSITE-ProRule" id="PRU00284"/>
    </source>
</evidence>
<protein>
    <submittedName>
        <fullName evidence="15">Methyl-accepting chemotaxis sensory transducer with TarH sensor</fullName>
    </submittedName>
</protein>
<evidence type="ECO:0000256" key="4">
    <source>
        <dbReference type="ARBA" id="ARBA00022500"/>
    </source>
</evidence>
<feature type="domain" description="Methyl-accepting transducer" evidence="13">
    <location>
        <begin position="269"/>
        <end position="498"/>
    </location>
</feature>
<dbReference type="RefSeq" id="WP_091907929.1">
    <property type="nucleotide sequence ID" value="NZ_FNLO01000005.1"/>
</dbReference>
<dbReference type="InterPro" id="IPR004090">
    <property type="entry name" value="Chemotax_Me-accpt_rcpt"/>
</dbReference>
<gene>
    <name evidence="15" type="ORF">SAMN05216551_105281</name>
</gene>
<dbReference type="PANTHER" id="PTHR43531">
    <property type="entry name" value="PROTEIN ICFG"/>
    <property type="match status" value="1"/>
</dbReference>
<keyword evidence="5" id="KW-0997">Cell inner membrane</keyword>
<dbReference type="OrthoDB" id="8982326at2"/>
<evidence type="ECO:0000313" key="16">
    <source>
        <dbReference type="Proteomes" id="UP000243719"/>
    </source>
</evidence>
<dbReference type="STRING" id="1770053.SAMN05216551_105281"/>
<keyword evidence="16" id="KW-1185">Reference proteome</keyword>
<dbReference type="PROSITE" id="PS50111">
    <property type="entry name" value="CHEMOTAXIS_TRANSDUC_2"/>
    <property type="match status" value="1"/>
</dbReference>
<evidence type="ECO:0000256" key="2">
    <source>
        <dbReference type="ARBA" id="ARBA00022475"/>
    </source>
</evidence>
<feature type="transmembrane region" description="Helical" evidence="12">
    <location>
        <begin position="184"/>
        <end position="207"/>
    </location>
</feature>
<dbReference type="AlphaFoldDB" id="A0A1H2PPI1"/>
<dbReference type="GO" id="GO:0005886">
    <property type="term" value="C:plasma membrane"/>
    <property type="evidence" value="ECO:0007669"/>
    <property type="project" value="UniProtKB-SubCell"/>
</dbReference>
<dbReference type="EMBL" id="FNLO01000005">
    <property type="protein sequence ID" value="SDV48667.1"/>
    <property type="molecule type" value="Genomic_DNA"/>
</dbReference>
<keyword evidence="7 12" id="KW-1133">Transmembrane helix</keyword>
<name>A0A1H2PPI1_9BURK</name>
<keyword evidence="2" id="KW-1003">Cell membrane</keyword>
<dbReference type="InterPro" id="IPR003122">
    <property type="entry name" value="Tar_rcpt_lig-bd"/>
</dbReference>
<dbReference type="GO" id="GO:0006935">
    <property type="term" value="P:chemotaxis"/>
    <property type="evidence" value="ECO:0007669"/>
    <property type="project" value="UniProtKB-KW"/>
</dbReference>
<comment type="subcellular location">
    <subcellularLocation>
        <location evidence="1">Cell inner membrane</location>
        <topology evidence="1">Multi-pass membrane protein</topology>
    </subcellularLocation>
</comment>
<dbReference type="Pfam" id="PF02203">
    <property type="entry name" value="TarH"/>
    <property type="match status" value="1"/>
</dbReference>
<dbReference type="Proteomes" id="UP000243719">
    <property type="component" value="Unassembled WGS sequence"/>
</dbReference>
<accession>A0A1H2PPI1</accession>
<keyword evidence="4" id="KW-0145">Chemotaxis</keyword>
<dbReference type="GO" id="GO:0004888">
    <property type="term" value="F:transmembrane signaling receptor activity"/>
    <property type="evidence" value="ECO:0007669"/>
    <property type="project" value="InterPro"/>
</dbReference>
<evidence type="ECO:0000256" key="3">
    <source>
        <dbReference type="ARBA" id="ARBA00022481"/>
    </source>
</evidence>
<dbReference type="GO" id="GO:0007165">
    <property type="term" value="P:signal transduction"/>
    <property type="evidence" value="ECO:0007669"/>
    <property type="project" value="UniProtKB-KW"/>
</dbReference>
<dbReference type="CDD" id="cd06225">
    <property type="entry name" value="HAMP"/>
    <property type="match status" value="1"/>
</dbReference>
<dbReference type="CDD" id="cd11386">
    <property type="entry name" value="MCP_signal"/>
    <property type="match status" value="1"/>
</dbReference>
<evidence type="ECO:0000256" key="6">
    <source>
        <dbReference type="ARBA" id="ARBA00022692"/>
    </source>
</evidence>
<dbReference type="SMART" id="SM00283">
    <property type="entry name" value="MA"/>
    <property type="match status" value="1"/>
</dbReference>
<dbReference type="Pfam" id="PF00015">
    <property type="entry name" value="MCPsignal"/>
    <property type="match status" value="1"/>
</dbReference>
<dbReference type="SMART" id="SM00304">
    <property type="entry name" value="HAMP"/>
    <property type="match status" value="1"/>
</dbReference>
<dbReference type="InterPro" id="IPR051310">
    <property type="entry name" value="MCP_chemotaxis"/>
</dbReference>
<evidence type="ECO:0000256" key="9">
    <source>
        <dbReference type="ARBA" id="ARBA00023224"/>
    </source>
</evidence>
<evidence type="ECO:0000259" key="13">
    <source>
        <dbReference type="PROSITE" id="PS50111"/>
    </source>
</evidence>
<evidence type="ECO:0000256" key="5">
    <source>
        <dbReference type="ARBA" id="ARBA00022519"/>
    </source>
</evidence>
<organism evidence="15 16">
    <name type="scientific">Chitinasiproducens palmae</name>
    <dbReference type="NCBI Taxonomy" id="1770053"/>
    <lineage>
        <taxon>Bacteria</taxon>
        <taxon>Pseudomonadati</taxon>
        <taxon>Pseudomonadota</taxon>
        <taxon>Betaproteobacteria</taxon>
        <taxon>Burkholderiales</taxon>
        <taxon>Burkholderiaceae</taxon>
        <taxon>Chitinasiproducens</taxon>
    </lineage>
</organism>
<keyword evidence="3" id="KW-0488">Methylation</keyword>
<keyword evidence="8 12" id="KW-0472">Membrane</keyword>
<dbReference type="Gene3D" id="1.10.287.950">
    <property type="entry name" value="Methyl-accepting chemotaxis protein"/>
    <property type="match status" value="1"/>
</dbReference>
<evidence type="ECO:0000256" key="1">
    <source>
        <dbReference type="ARBA" id="ARBA00004429"/>
    </source>
</evidence>
<dbReference type="SUPFAM" id="SSF58104">
    <property type="entry name" value="Methyl-accepting chemotaxis protein (MCP) signaling domain"/>
    <property type="match status" value="1"/>
</dbReference>
<proteinExistence type="inferred from homology"/>
<dbReference type="FunFam" id="1.10.287.950:FF:000001">
    <property type="entry name" value="Methyl-accepting chemotaxis sensory transducer"/>
    <property type="match status" value="1"/>
</dbReference>
<reference evidence="16" key="1">
    <citation type="submission" date="2016-09" db="EMBL/GenBank/DDBJ databases">
        <authorList>
            <person name="Varghese N."/>
            <person name="Submissions S."/>
        </authorList>
    </citation>
    <scope>NUCLEOTIDE SEQUENCE [LARGE SCALE GENOMIC DNA]</scope>
    <source>
        <strain evidence="16">JS23</strain>
    </source>
</reference>
<evidence type="ECO:0000256" key="10">
    <source>
        <dbReference type="ARBA" id="ARBA00029447"/>
    </source>
</evidence>
<evidence type="ECO:0000313" key="15">
    <source>
        <dbReference type="EMBL" id="SDV48667.1"/>
    </source>
</evidence>
<comment type="similarity">
    <text evidence="10">Belongs to the methyl-accepting chemotaxis (MCP) protein family.</text>
</comment>
<dbReference type="InterPro" id="IPR003660">
    <property type="entry name" value="HAMP_dom"/>
</dbReference>
<feature type="domain" description="HAMP" evidence="14">
    <location>
        <begin position="212"/>
        <end position="264"/>
    </location>
</feature>
<sequence length="541" mass="56380">MPVQISIKARIALVVTSLSLLLIAGGAMGSLGVYRGNKAQENLYKNQLASAVALGRVAALNAEAYLALNRLALAPEADEAAALPKQVREALAASDKQWQAFRALPADAEEKRLAEVLGAKREALVRQGYDAVLTAYQEGRKEQLAALVGETVKPLAGDARTATDALNAYLMQQAQADYEESQRVFQFFVTTTVAGLAVVFIAAALAFRSLSRAIAAPLEAALHHFDAIGAGDLTTRIAIRSRDEMGRLLEGLSRMRDNLAATVVSVRNGSSAIAAGAQQIASGNADLSARTEQQAASLEETAASMEQLTAIVKQNADNALHATALANEANGIAKESNTAVSNVVDSMRGINESSSRIAEIIGVIEGIAFQTNILALNAAVEAARAGEHGRGFAVVASEVRNLAQRSAASAKEIKTLIDDSVDRVGAGSAAVERAGETMHGIIGAVERVAAIMAEIAGASREQSEGIEQVNIAISQMDQVTQRNAALVEEAAAAADALGRHASTMRDVVDHFKLLDRPQALSGEATAAAPAHDGGMSGLQPA</sequence>
<evidence type="ECO:0000256" key="7">
    <source>
        <dbReference type="ARBA" id="ARBA00022989"/>
    </source>
</evidence>
<keyword evidence="6 12" id="KW-0812">Transmembrane</keyword>
<evidence type="ECO:0000259" key="14">
    <source>
        <dbReference type="PROSITE" id="PS50885"/>
    </source>
</evidence>
<dbReference type="PRINTS" id="PR00260">
    <property type="entry name" value="CHEMTRNSDUCR"/>
</dbReference>
<evidence type="ECO:0000256" key="8">
    <source>
        <dbReference type="ARBA" id="ARBA00023136"/>
    </source>
</evidence>
<dbReference type="Pfam" id="PF00672">
    <property type="entry name" value="HAMP"/>
    <property type="match status" value="1"/>
</dbReference>
<dbReference type="PANTHER" id="PTHR43531:SF14">
    <property type="entry name" value="METHYL-ACCEPTING CHEMOTAXIS PROTEIN I-RELATED"/>
    <property type="match status" value="1"/>
</dbReference>
<dbReference type="InterPro" id="IPR004089">
    <property type="entry name" value="MCPsignal_dom"/>
</dbReference>